<dbReference type="Gene3D" id="3.30.428.10">
    <property type="entry name" value="HIT-like"/>
    <property type="match status" value="1"/>
</dbReference>
<name>A0ABR5JAQ1_9ACTN</name>
<evidence type="ECO:0000313" key="2">
    <source>
        <dbReference type="Proteomes" id="UP000037020"/>
    </source>
</evidence>
<gene>
    <name evidence="1" type="ORF">ADK38_08180</name>
</gene>
<protein>
    <submittedName>
        <fullName evidence="1">Uncharacterized protein</fullName>
    </submittedName>
</protein>
<dbReference type="Proteomes" id="UP000037020">
    <property type="component" value="Unassembled WGS sequence"/>
</dbReference>
<organism evidence="1 2">
    <name type="scientific">Streptomyces varsoviensis</name>
    <dbReference type="NCBI Taxonomy" id="67373"/>
    <lineage>
        <taxon>Bacteria</taxon>
        <taxon>Bacillati</taxon>
        <taxon>Actinomycetota</taxon>
        <taxon>Actinomycetes</taxon>
        <taxon>Kitasatosporales</taxon>
        <taxon>Streptomycetaceae</taxon>
        <taxon>Streptomyces</taxon>
    </lineage>
</organism>
<sequence length="99" mass="11140">MCIRDRACDARDRLSLARLLSGVVGRFERFFGGPAPYFLWVHQHPTDGATWPRAHLYVEIVSVWRSPGVPRYIAAGELGSGIFFTPLEPEVAAERLREA</sequence>
<accession>A0ABR5JAQ1</accession>
<dbReference type="EMBL" id="LGUT01000668">
    <property type="protein sequence ID" value="KOG90533.1"/>
    <property type="molecule type" value="Genomic_DNA"/>
</dbReference>
<keyword evidence="2" id="KW-1185">Reference proteome</keyword>
<proteinExistence type="predicted"/>
<comment type="caution">
    <text evidence="1">The sequence shown here is derived from an EMBL/GenBank/DDBJ whole genome shotgun (WGS) entry which is preliminary data.</text>
</comment>
<dbReference type="InterPro" id="IPR036265">
    <property type="entry name" value="HIT-like_sf"/>
</dbReference>
<dbReference type="SUPFAM" id="SSF54197">
    <property type="entry name" value="HIT-like"/>
    <property type="match status" value="1"/>
</dbReference>
<evidence type="ECO:0000313" key="1">
    <source>
        <dbReference type="EMBL" id="KOG90533.1"/>
    </source>
</evidence>
<reference evidence="1 2" key="1">
    <citation type="submission" date="2015-07" db="EMBL/GenBank/DDBJ databases">
        <authorList>
            <person name="Ju K.-S."/>
            <person name="Doroghazi J.R."/>
            <person name="Metcalf W.W."/>
        </authorList>
    </citation>
    <scope>NUCLEOTIDE SEQUENCE [LARGE SCALE GENOMIC DNA]</scope>
    <source>
        <strain evidence="1 2">NRRL B-3589</strain>
    </source>
</reference>